<gene>
    <name evidence="9" type="ORF">MQE36_04110</name>
</gene>
<dbReference type="Gene3D" id="1.25.40.10">
    <property type="entry name" value="Tetratricopeptide repeat domain"/>
    <property type="match status" value="3"/>
</dbReference>
<feature type="repeat" description="TPR" evidence="6">
    <location>
        <begin position="94"/>
        <end position="127"/>
    </location>
</feature>
<dbReference type="PROSITE" id="PS50005">
    <property type="entry name" value="TPR"/>
    <property type="match status" value="2"/>
</dbReference>
<name>A0ABY3YP98_9FLAO</name>
<evidence type="ECO:0000256" key="1">
    <source>
        <dbReference type="ARBA" id="ARBA00004496"/>
    </source>
</evidence>
<evidence type="ECO:0000256" key="7">
    <source>
        <dbReference type="SAM" id="Coils"/>
    </source>
</evidence>
<dbReference type="RefSeq" id="WP_242937906.1">
    <property type="nucleotide sequence ID" value="NZ_CP094326.1"/>
</dbReference>
<comment type="subcellular location">
    <subcellularLocation>
        <location evidence="1">Cytoplasm</location>
    </subcellularLocation>
</comment>
<dbReference type="InterPro" id="IPR051476">
    <property type="entry name" value="Bac_ResReg_Asp_Phosphatase"/>
</dbReference>
<dbReference type="PROSITE" id="PS50293">
    <property type="entry name" value="TPR_REGION"/>
    <property type="match status" value="1"/>
</dbReference>
<keyword evidence="3" id="KW-0677">Repeat</keyword>
<evidence type="ECO:0000256" key="3">
    <source>
        <dbReference type="ARBA" id="ARBA00022737"/>
    </source>
</evidence>
<evidence type="ECO:0000256" key="8">
    <source>
        <dbReference type="SAM" id="Phobius"/>
    </source>
</evidence>
<evidence type="ECO:0000256" key="4">
    <source>
        <dbReference type="ARBA" id="ARBA00022803"/>
    </source>
</evidence>
<dbReference type="SUPFAM" id="SSF46894">
    <property type="entry name" value="C-terminal effector domain of the bipartite response regulators"/>
    <property type="match status" value="1"/>
</dbReference>
<dbReference type="PANTHER" id="PTHR46630:SF1">
    <property type="entry name" value="TETRATRICOPEPTIDE REPEAT PROTEIN 29"/>
    <property type="match status" value="1"/>
</dbReference>
<reference evidence="9 10" key="1">
    <citation type="journal article" date="2018" name="Int. J. Syst. Evol. Microbiol.">
        <title>Zhouia spongiae sp. nov., isolated from a marine sponge.</title>
        <authorList>
            <person name="Zhuang L."/>
            <person name="Lin B."/>
            <person name="Qin F."/>
            <person name="Luo L."/>
        </authorList>
    </citation>
    <scope>NUCLEOTIDE SEQUENCE [LARGE SCALE GENOMIC DNA]</scope>
    <source>
        <strain evidence="9 10">HN-Y44</strain>
    </source>
</reference>
<dbReference type="Proteomes" id="UP000829476">
    <property type="component" value="Chromosome"/>
</dbReference>
<dbReference type="PANTHER" id="PTHR46630">
    <property type="entry name" value="TETRATRICOPEPTIDE REPEAT PROTEIN 29"/>
    <property type="match status" value="1"/>
</dbReference>
<keyword evidence="8" id="KW-0812">Transmembrane</keyword>
<dbReference type="InterPro" id="IPR011990">
    <property type="entry name" value="TPR-like_helical_dom_sf"/>
</dbReference>
<evidence type="ECO:0000313" key="9">
    <source>
        <dbReference type="EMBL" id="UNY99533.1"/>
    </source>
</evidence>
<keyword evidence="2" id="KW-0963">Cytoplasm</keyword>
<protein>
    <submittedName>
        <fullName evidence="9">Tetratricopeptide repeat protein</fullName>
    </submittedName>
</protein>
<keyword evidence="4 6" id="KW-0802">TPR repeat</keyword>
<feature type="repeat" description="TPR" evidence="6">
    <location>
        <begin position="174"/>
        <end position="207"/>
    </location>
</feature>
<dbReference type="InterPro" id="IPR019734">
    <property type="entry name" value="TPR_rpt"/>
</dbReference>
<dbReference type="SMART" id="SM00028">
    <property type="entry name" value="TPR"/>
    <property type="match status" value="6"/>
</dbReference>
<evidence type="ECO:0000313" key="10">
    <source>
        <dbReference type="Proteomes" id="UP000829476"/>
    </source>
</evidence>
<evidence type="ECO:0000256" key="2">
    <source>
        <dbReference type="ARBA" id="ARBA00022490"/>
    </source>
</evidence>
<feature type="coiled-coil region" evidence="7">
    <location>
        <begin position="356"/>
        <end position="385"/>
    </location>
</feature>
<accession>A0ABY3YP98</accession>
<keyword evidence="8" id="KW-0472">Membrane</keyword>
<dbReference type="SUPFAM" id="SSF48452">
    <property type="entry name" value="TPR-like"/>
    <property type="match status" value="2"/>
</dbReference>
<organism evidence="9 10">
    <name type="scientific">Zhouia spongiae</name>
    <dbReference type="NCBI Taxonomy" id="2202721"/>
    <lineage>
        <taxon>Bacteria</taxon>
        <taxon>Pseudomonadati</taxon>
        <taxon>Bacteroidota</taxon>
        <taxon>Flavobacteriia</taxon>
        <taxon>Flavobacteriales</taxon>
        <taxon>Flavobacteriaceae</taxon>
        <taxon>Zhouia</taxon>
    </lineage>
</organism>
<dbReference type="Pfam" id="PF13424">
    <property type="entry name" value="TPR_12"/>
    <property type="match status" value="3"/>
</dbReference>
<keyword evidence="10" id="KW-1185">Reference proteome</keyword>
<sequence length="525" mass="60741">MKVKSFFIVLCLVIQTVSGQKNTGAVNTEPIDTTFLVFKKELDEAVQKKDTQNIVSKHVLLADFYETLGITHDAIQHYHKALSYKKAIEDTLYVFILNNLGSINLAAGQYDTAIDYLNEGLTITEKKNLIRGKAVAYTLLGATSEKKKEYAKAIEYQYQSLRLFRLLNDDEGLAVVYENIGSIYEDQEQYDKAYAYFQKAYDNVPESNTDRRINILNNLGDVNRKGGDYYKAFRYTGQARDEAERTGNIHQLSSALKDLSKTYALTDDYEKAYDYLNESVDTYKEEQQAKSLQQMNALQAVYGFKEREAKIELLTKQNELNKANQRTIIVVVLLVMSVFAILFLFYRKKRSQEFKIEQYKQKLLRADLEKKITKEENLQKEIQLKTSSLSNYSLHLAHKNKVLSDVSNTLEKIKNREHMFIKPKIEALIKEIQTDIEDEQGWTEFIGYFEQIHPDFFKKLSEVSVSELGASELRLCMLLRLNLTSREIAAILRITPDSIRIARYRLRKKLPLEKGDNLQSFILEL</sequence>
<comment type="similarity">
    <text evidence="5">Belongs to the Rap family.</text>
</comment>
<proteinExistence type="inferred from homology"/>
<evidence type="ECO:0000256" key="6">
    <source>
        <dbReference type="PROSITE-ProRule" id="PRU00339"/>
    </source>
</evidence>
<dbReference type="InterPro" id="IPR016032">
    <property type="entry name" value="Sig_transdc_resp-reg_C-effctor"/>
</dbReference>
<keyword evidence="7" id="KW-0175">Coiled coil</keyword>
<dbReference type="EMBL" id="CP094326">
    <property type="protein sequence ID" value="UNY99533.1"/>
    <property type="molecule type" value="Genomic_DNA"/>
</dbReference>
<feature type="transmembrane region" description="Helical" evidence="8">
    <location>
        <begin position="327"/>
        <end position="346"/>
    </location>
</feature>
<keyword evidence="8" id="KW-1133">Transmembrane helix</keyword>
<evidence type="ECO:0000256" key="5">
    <source>
        <dbReference type="ARBA" id="ARBA00038253"/>
    </source>
</evidence>